<dbReference type="Pfam" id="PF05056">
    <property type="entry name" value="DUF674"/>
    <property type="match status" value="1"/>
</dbReference>
<dbReference type="PANTHER" id="PTHR33103:SF19">
    <property type="entry name" value="OS09G0544700 PROTEIN"/>
    <property type="match status" value="1"/>
</dbReference>
<proteinExistence type="predicted"/>
<keyword evidence="2" id="KW-1185">Reference proteome</keyword>
<dbReference type="InterPro" id="IPR007750">
    <property type="entry name" value="DUF674"/>
</dbReference>
<evidence type="ECO:0000313" key="1">
    <source>
        <dbReference type="EMBL" id="KAF6161008.1"/>
    </source>
</evidence>
<dbReference type="Proteomes" id="UP000541444">
    <property type="component" value="Unassembled WGS sequence"/>
</dbReference>
<organism evidence="1 2">
    <name type="scientific">Kingdonia uniflora</name>
    <dbReference type="NCBI Taxonomy" id="39325"/>
    <lineage>
        <taxon>Eukaryota</taxon>
        <taxon>Viridiplantae</taxon>
        <taxon>Streptophyta</taxon>
        <taxon>Embryophyta</taxon>
        <taxon>Tracheophyta</taxon>
        <taxon>Spermatophyta</taxon>
        <taxon>Magnoliopsida</taxon>
        <taxon>Ranunculales</taxon>
        <taxon>Circaeasteraceae</taxon>
        <taxon>Kingdonia</taxon>
    </lineage>
</organism>
<reference evidence="1 2" key="1">
    <citation type="journal article" date="2020" name="IScience">
        <title>Genome Sequencing of the Endangered Kingdonia uniflora (Circaeasteraceae, Ranunculales) Reveals Potential Mechanisms of Evolutionary Specialization.</title>
        <authorList>
            <person name="Sun Y."/>
            <person name="Deng T."/>
            <person name="Zhang A."/>
            <person name="Moore M.J."/>
            <person name="Landis J.B."/>
            <person name="Lin N."/>
            <person name="Zhang H."/>
            <person name="Zhang X."/>
            <person name="Huang J."/>
            <person name="Zhang X."/>
            <person name="Sun H."/>
            <person name="Wang H."/>
        </authorList>
    </citation>
    <scope>NUCLEOTIDE SEQUENCE [LARGE SCALE GENOMIC DNA]</scope>
    <source>
        <strain evidence="1">TB1705</strain>
        <tissue evidence="1">Leaf</tissue>
    </source>
</reference>
<gene>
    <name evidence="1" type="ORF">GIB67_007649</name>
</gene>
<accession>A0A7J7N264</accession>
<dbReference type="EMBL" id="JACGCM010001144">
    <property type="protein sequence ID" value="KAF6161008.1"/>
    <property type="molecule type" value="Genomic_DNA"/>
</dbReference>
<dbReference type="AlphaFoldDB" id="A0A7J7N264"/>
<dbReference type="OrthoDB" id="850597at2759"/>
<dbReference type="PANTHER" id="PTHR33103">
    <property type="entry name" value="OS01G0153900 PROTEIN"/>
    <property type="match status" value="1"/>
</dbReference>
<comment type="caution">
    <text evidence="1">The sequence shown here is derived from an EMBL/GenBank/DDBJ whole genome shotgun (WGS) entry which is preliminary data.</text>
</comment>
<evidence type="ECO:0000313" key="2">
    <source>
        <dbReference type="Proteomes" id="UP000541444"/>
    </source>
</evidence>
<name>A0A7J7N264_9MAGN</name>
<protein>
    <submittedName>
        <fullName evidence="1">Uncharacterized protein</fullName>
    </submittedName>
</protein>
<sequence>MQVALFSSETSFAYLNVLGIKGMNELEEKTINVGVEEIISMLRHSFLSKIPLTEVLLQKSAHEALQVSAFQLKDMVQSKSKEMVNAESTKKTLKIILNKSRNKILYAEAGEDFMDFLFSLFTPPLGFVVKLLDRTPSLGCISNLYNSVEGTTLVKHMRTAQKASLLSPMVAPYFGCKNQLLDMDIDQPKYY</sequence>